<name>A0A9W6JZC0_9HYPH</name>
<dbReference type="CDD" id="cd00207">
    <property type="entry name" value="fer2"/>
    <property type="match status" value="1"/>
</dbReference>
<dbReference type="GO" id="GO:0004016">
    <property type="term" value="F:adenylate cyclase activity"/>
    <property type="evidence" value="ECO:0007669"/>
    <property type="project" value="UniProtKB-ARBA"/>
</dbReference>
<dbReference type="AlphaFoldDB" id="A0A9W6JZC0"/>
<keyword evidence="2" id="KW-1003">Cell membrane</keyword>
<gene>
    <name evidence="7" type="primary">cyaA</name>
    <name evidence="7" type="ORF">GCM10017653_21830</name>
</gene>
<evidence type="ECO:0000259" key="5">
    <source>
        <dbReference type="PROSITE" id="PS50125"/>
    </source>
</evidence>
<dbReference type="GO" id="GO:0005886">
    <property type="term" value="C:plasma membrane"/>
    <property type="evidence" value="ECO:0007669"/>
    <property type="project" value="UniProtKB-SubCell"/>
</dbReference>
<dbReference type="PANTHER" id="PTHR43081:SF17">
    <property type="entry name" value="BLL5647 PROTEIN"/>
    <property type="match status" value="1"/>
</dbReference>
<dbReference type="PROSITE" id="PS51085">
    <property type="entry name" value="2FE2S_FER_2"/>
    <property type="match status" value="1"/>
</dbReference>
<dbReference type="EMBL" id="BSFM01000012">
    <property type="protein sequence ID" value="GLK84113.1"/>
    <property type="molecule type" value="Genomic_DNA"/>
</dbReference>
<dbReference type="InterPro" id="IPR001054">
    <property type="entry name" value="A/G_cyclase"/>
</dbReference>
<accession>A0A9W6JZC0</accession>
<evidence type="ECO:0000256" key="4">
    <source>
        <dbReference type="SAM" id="Phobius"/>
    </source>
</evidence>
<dbReference type="SUPFAM" id="SSF54292">
    <property type="entry name" value="2Fe-2S ferredoxin-like"/>
    <property type="match status" value="1"/>
</dbReference>
<dbReference type="SUPFAM" id="SSF81343">
    <property type="entry name" value="Fumarate reductase respiratory complex transmembrane subunits"/>
    <property type="match status" value="1"/>
</dbReference>
<dbReference type="PANTHER" id="PTHR43081">
    <property type="entry name" value="ADENYLATE CYCLASE, TERMINAL-DIFFERENTIATION SPECIFIC-RELATED"/>
    <property type="match status" value="1"/>
</dbReference>
<feature type="domain" description="2Fe-2S ferredoxin-type" evidence="6">
    <location>
        <begin position="259"/>
        <end position="354"/>
    </location>
</feature>
<dbReference type="CDD" id="cd03493">
    <property type="entry name" value="SQR_QFR_TM"/>
    <property type="match status" value="1"/>
</dbReference>
<dbReference type="InterPro" id="IPR001041">
    <property type="entry name" value="2Fe-2S_ferredoxin-type"/>
</dbReference>
<evidence type="ECO:0000313" key="7">
    <source>
        <dbReference type="EMBL" id="GLK84113.1"/>
    </source>
</evidence>
<sequence>MASLTTTTGKPAPEKVQREFRDHPWACHARLWSGIILFTFVLTHLVNHALGIFGLEAMEVGQQWRWLLWKSLPGSVLLYGCFLTHMVLASQRILRRHTWRMPRDEAWQIVSGLAIPLLAAGHVLETRVGGTWFGADETYRAVLSRMWPTLALWQTMLLLVAWTHGVVGIHHSLRYQSWYPHWRGTALIAAIIVPLLALAGFVASGREAAAKFVNPTPMSAEQRAGLDRARMMLDSGLGAFGIGLAGLISFAYVRRRSRATVTITYRGFGPVQVPRGVSVLEASRMHGIPHPSTCRGRGRCSTCRVHILSGAKGLPDMSGPERLLLSHIGAPENVRLGCQLRPDHDIGVRVLMPVLGRPTADVDGDANEWALERSATVLCLDLRAFSTLTQNRLPYEIAVLINRFAAEMTQAVESHDGHVDLMYGDGLLAVFDADEHHVGAGARAALSAARDMSRVLDLLNSEMRGALPIPIRAGIGIHTGPVVLARIGDGLQNSVMRAIGSTVAFSVGLEAASKEFLADYVISTSTAEASGYDFTDHSVRDVVVDTHNTTVPAYAISDRAALDKIMARPAMLRVLNKAGV</sequence>
<feature type="transmembrane region" description="Helical" evidence="4">
    <location>
        <begin position="31"/>
        <end position="55"/>
    </location>
</feature>
<dbReference type="InterPro" id="IPR012675">
    <property type="entry name" value="Beta-grasp_dom_sf"/>
</dbReference>
<dbReference type="Pfam" id="PF00111">
    <property type="entry name" value="Fer2"/>
    <property type="match status" value="1"/>
</dbReference>
<dbReference type="Gene3D" id="1.20.1300.10">
    <property type="entry name" value="Fumarate reductase/succinate dehydrogenase, transmembrane subunit"/>
    <property type="match status" value="1"/>
</dbReference>
<dbReference type="GO" id="GO:0035556">
    <property type="term" value="P:intracellular signal transduction"/>
    <property type="evidence" value="ECO:0007669"/>
    <property type="project" value="InterPro"/>
</dbReference>
<comment type="caution">
    <text evidence="7">The sequence shown here is derived from an EMBL/GenBank/DDBJ whole genome shotgun (WGS) entry which is preliminary data.</text>
</comment>
<evidence type="ECO:0000256" key="2">
    <source>
        <dbReference type="ARBA" id="ARBA00022475"/>
    </source>
</evidence>
<feature type="transmembrane region" description="Helical" evidence="4">
    <location>
        <begin position="106"/>
        <end position="124"/>
    </location>
</feature>
<feature type="transmembrane region" description="Helical" evidence="4">
    <location>
        <begin position="151"/>
        <end position="173"/>
    </location>
</feature>
<dbReference type="InterPro" id="IPR050697">
    <property type="entry name" value="Adenylyl/Guanylyl_Cyclase_3/4"/>
</dbReference>
<dbReference type="Gene3D" id="3.10.20.30">
    <property type="match status" value="1"/>
</dbReference>
<organism evidence="7 8">
    <name type="scientific">Ancylobacter defluvii</name>
    <dbReference type="NCBI Taxonomy" id="1282440"/>
    <lineage>
        <taxon>Bacteria</taxon>
        <taxon>Pseudomonadati</taxon>
        <taxon>Pseudomonadota</taxon>
        <taxon>Alphaproteobacteria</taxon>
        <taxon>Hyphomicrobiales</taxon>
        <taxon>Xanthobacteraceae</taxon>
        <taxon>Ancylobacter</taxon>
    </lineage>
</organism>
<dbReference type="PROSITE" id="PS50125">
    <property type="entry name" value="GUANYLATE_CYCLASE_2"/>
    <property type="match status" value="1"/>
</dbReference>
<keyword evidence="4" id="KW-0812">Transmembrane</keyword>
<feature type="domain" description="Guanylate cyclase" evidence="5">
    <location>
        <begin position="376"/>
        <end position="510"/>
    </location>
</feature>
<reference evidence="7" key="1">
    <citation type="journal article" date="2014" name="Int. J. Syst. Evol. Microbiol.">
        <title>Complete genome sequence of Corynebacterium casei LMG S-19264T (=DSM 44701T), isolated from a smear-ripened cheese.</title>
        <authorList>
            <consortium name="US DOE Joint Genome Institute (JGI-PGF)"/>
            <person name="Walter F."/>
            <person name="Albersmeier A."/>
            <person name="Kalinowski J."/>
            <person name="Ruckert C."/>
        </authorList>
    </citation>
    <scope>NUCLEOTIDE SEQUENCE</scope>
    <source>
        <strain evidence="7">VKM B-2789</strain>
    </source>
</reference>
<evidence type="ECO:0000259" key="6">
    <source>
        <dbReference type="PROSITE" id="PS51085"/>
    </source>
</evidence>
<keyword evidence="3 4" id="KW-0472">Membrane</keyword>
<feature type="transmembrane region" description="Helical" evidence="4">
    <location>
        <begin position="235"/>
        <end position="253"/>
    </location>
</feature>
<dbReference type="GO" id="GO:0006171">
    <property type="term" value="P:cAMP biosynthetic process"/>
    <property type="evidence" value="ECO:0007669"/>
    <property type="project" value="TreeGrafter"/>
</dbReference>
<dbReference type="SMART" id="SM00044">
    <property type="entry name" value="CYCc"/>
    <property type="match status" value="1"/>
</dbReference>
<dbReference type="CDD" id="cd07302">
    <property type="entry name" value="CHD"/>
    <property type="match status" value="1"/>
</dbReference>
<feature type="transmembrane region" description="Helical" evidence="4">
    <location>
        <begin position="75"/>
        <end position="94"/>
    </location>
</feature>
<dbReference type="InterPro" id="IPR034804">
    <property type="entry name" value="SQR/QFR_C/D"/>
</dbReference>
<keyword evidence="8" id="KW-1185">Reference proteome</keyword>
<dbReference type="Gene3D" id="3.30.70.1230">
    <property type="entry name" value="Nucleotide cyclase"/>
    <property type="match status" value="1"/>
</dbReference>
<feature type="transmembrane region" description="Helical" evidence="4">
    <location>
        <begin position="185"/>
        <end position="203"/>
    </location>
</feature>
<dbReference type="InterPro" id="IPR036010">
    <property type="entry name" value="2Fe-2S_ferredoxin-like_sf"/>
</dbReference>
<evidence type="ECO:0000256" key="1">
    <source>
        <dbReference type="ARBA" id="ARBA00004651"/>
    </source>
</evidence>
<proteinExistence type="predicted"/>
<comment type="subcellular location">
    <subcellularLocation>
        <location evidence="1">Cell membrane</location>
        <topology evidence="1">Multi-pass membrane protein</topology>
    </subcellularLocation>
</comment>
<dbReference type="InterPro" id="IPR029787">
    <property type="entry name" value="Nucleotide_cyclase"/>
</dbReference>
<evidence type="ECO:0000313" key="8">
    <source>
        <dbReference type="Proteomes" id="UP001143330"/>
    </source>
</evidence>
<keyword evidence="4" id="KW-1133">Transmembrane helix</keyword>
<evidence type="ECO:0000256" key="3">
    <source>
        <dbReference type="ARBA" id="ARBA00023136"/>
    </source>
</evidence>
<protein>
    <submittedName>
        <fullName evidence="7">Adenylate/guanylate cyclase domain-containing protein</fullName>
    </submittedName>
</protein>
<dbReference type="SUPFAM" id="SSF55073">
    <property type="entry name" value="Nucleotide cyclase"/>
    <property type="match status" value="1"/>
</dbReference>
<dbReference type="GO" id="GO:0051536">
    <property type="term" value="F:iron-sulfur cluster binding"/>
    <property type="evidence" value="ECO:0007669"/>
    <property type="project" value="InterPro"/>
</dbReference>
<dbReference type="Proteomes" id="UP001143330">
    <property type="component" value="Unassembled WGS sequence"/>
</dbReference>
<reference evidence="7" key="2">
    <citation type="submission" date="2023-01" db="EMBL/GenBank/DDBJ databases">
        <authorList>
            <person name="Sun Q."/>
            <person name="Evtushenko L."/>
        </authorList>
    </citation>
    <scope>NUCLEOTIDE SEQUENCE</scope>
    <source>
        <strain evidence="7">VKM B-2789</strain>
    </source>
</reference>